<dbReference type="InterPro" id="IPR028098">
    <property type="entry name" value="Glyco_trans_4-like_N"/>
</dbReference>
<dbReference type="Proteomes" id="UP000266177">
    <property type="component" value="Unassembled WGS sequence"/>
</dbReference>
<dbReference type="Gene3D" id="3.40.50.2000">
    <property type="entry name" value="Glycogen Phosphorylase B"/>
    <property type="match status" value="2"/>
</dbReference>
<organism evidence="3 4">
    <name type="scientific">Paenibacillus thiaminolyticus</name>
    <name type="common">Bacillus thiaminolyticus</name>
    <dbReference type="NCBI Taxonomy" id="49283"/>
    <lineage>
        <taxon>Bacteria</taxon>
        <taxon>Bacillati</taxon>
        <taxon>Bacillota</taxon>
        <taxon>Bacilli</taxon>
        <taxon>Bacillales</taxon>
        <taxon>Paenibacillaceae</taxon>
        <taxon>Paenibacillus</taxon>
    </lineage>
</organism>
<dbReference type="PANTHER" id="PTHR45947:SF3">
    <property type="entry name" value="SULFOQUINOVOSYL TRANSFERASE SQD2"/>
    <property type="match status" value="1"/>
</dbReference>
<keyword evidence="3" id="KW-0808">Transferase</keyword>
<proteinExistence type="predicted"/>
<feature type="domain" description="Glycosyl transferase family 1" evidence="1">
    <location>
        <begin position="221"/>
        <end position="381"/>
    </location>
</feature>
<dbReference type="SUPFAM" id="SSF53756">
    <property type="entry name" value="UDP-Glycosyltransferase/glycogen phosphorylase"/>
    <property type="match status" value="1"/>
</dbReference>
<dbReference type="AlphaFoldDB" id="A0A3A3GGW5"/>
<name>A0A3A3GGW5_PANTH</name>
<protein>
    <submittedName>
        <fullName evidence="3">Glycosyltransferase family 1 protein</fullName>
    </submittedName>
</protein>
<feature type="domain" description="Glycosyltransferase subfamily 4-like N-terminal" evidence="2">
    <location>
        <begin position="14"/>
        <end position="210"/>
    </location>
</feature>
<evidence type="ECO:0000259" key="2">
    <source>
        <dbReference type="Pfam" id="PF13439"/>
    </source>
</evidence>
<dbReference type="Pfam" id="PF00534">
    <property type="entry name" value="Glycos_transf_1"/>
    <property type="match status" value="1"/>
</dbReference>
<reference evidence="3 4" key="1">
    <citation type="submission" date="2018-09" db="EMBL/GenBank/DDBJ databases">
        <title>Paenibacillus SK2017-BO5.</title>
        <authorList>
            <person name="Piskunova J.V."/>
            <person name="Dubiley S.A."/>
            <person name="Severinov K.V."/>
        </authorList>
    </citation>
    <scope>NUCLEOTIDE SEQUENCE [LARGE SCALE GENOMIC DNA]</scope>
    <source>
        <strain evidence="3 4">BO5</strain>
    </source>
</reference>
<dbReference type="RefSeq" id="WP_119794516.1">
    <property type="nucleotide sequence ID" value="NZ_QYZD01000013.1"/>
</dbReference>
<evidence type="ECO:0000259" key="1">
    <source>
        <dbReference type="Pfam" id="PF00534"/>
    </source>
</evidence>
<gene>
    <name evidence="3" type="ORF">DQX05_15780</name>
</gene>
<dbReference type="PANTHER" id="PTHR45947">
    <property type="entry name" value="SULFOQUINOVOSYL TRANSFERASE SQD2"/>
    <property type="match status" value="1"/>
</dbReference>
<dbReference type="EMBL" id="QYZD01000013">
    <property type="protein sequence ID" value="RJG22998.1"/>
    <property type="molecule type" value="Genomic_DNA"/>
</dbReference>
<dbReference type="OrthoDB" id="9815550at2"/>
<evidence type="ECO:0000313" key="3">
    <source>
        <dbReference type="EMBL" id="RJG22998.1"/>
    </source>
</evidence>
<dbReference type="Pfam" id="PF13439">
    <property type="entry name" value="Glyco_transf_4"/>
    <property type="match status" value="1"/>
</dbReference>
<dbReference type="InterPro" id="IPR001296">
    <property type="entry name" value="Glyco_trans_1"/>
</dbReference>
<dbReference type="CDD" id="cd03801">
    <property type="entry name" value="GT4_PimA-like"/>
    <property type="match status" value="1"/>
</dbReference>
<sequence length="414" mass="46148">MKILIASYWGISHVDGINTYVEHLKTGLERQGHQADFLCPTPDGSGFGIYPHNRVLEKEKFLPFISAQSNRYFDDHLPGLEPWIRKSEVERYGFELAALLLDISEYDIIHAQDIVTAYALSRIKPPAMPLVTTIHGCLALEWFRDLKVMGLDAPERGPALWAYSALMERLGASCARLTITPTRWLQDLMIREFGVQPDRLIVSPSGMDVEAFIRKLEAPTDWAPPQGKKVIICPARLNAVKGHVFLLQALHSLKAIREDWVCWLVGDGEAEPELRDMTASLGLSEQVFFLGRRQDAAALIRQADLFVLPSLQDNHPVAVMEAQIAGKLVIVSNAGGIPEMVQHGATGLVSQAGRSEQLLHHLQLGLNNDSFRLQVGTQAQAWGRAYWSLEAMTGRVLDIYHRAAGMDDEAPHLR</sequence>
<comment type="caution">
    <text evidence="3">The sequence shown here is derived from an EMBL/GenBank/DDBJ whole genome shotgun (WGS) entry which is preliminary data.</text>
</comment>
<dbReference type="GO" id="GO:0016757">
    <property type="term" value="F:glycosyltransferase activity"/>
    <property type="evidence" value="ECO:0007669"/>
    <property type="project" value="InterPro"/>
</dbReference>
<evidence type="ECO:0000313" key="4">
    <source>
        <dbReference type="Proteomes" id="UP000266177"/>
    </source>
</evidence>
<accession>A0A3A3GGW5</accession>
<dbReference type="InterPro" id="IPR050194">
    <property type="entry name" value="Glycosyltransferase_grp1"/>
</dbReference>